<dbReference type="AlphaFoldDB" id="A0A4Y2VB51"/>
<feature type="chain" id="PRO_5021340100" description="Secreted protein" evidence="1">
    <location>
        <begin position="19"/>
        <end position="112"/>
    </location>
</feature>
<keyword evidence="1" id="KW-0732">Signal</keyword>
<feature type="signal peptide" evidence="1">
    <location>
        <begin position="1"/>
        <end position="18"/>
    </location>
</feature>
<comment type="caution">
    <text evidence="2">The sequence shown here is derived from an EMBL/GenBank/DDBJ whole genome shotgun (WGS) entry which is preliminary data.</text>
</comment>
<evidence type="ECO:0008006" key="4">
    <source>
        <dbReference type="Google" id="ProtNLM"/>
    </source>
</evidence>
<gene>
    <name evidence="2" type="ORF">AVEN_20515_1</name>
</gene>
<name>A0A4Y2VB51_ARAVE</name>
<accession>A0A4Y2VB51</accession>
<evidence type="ECO:0000313" key="3">
    <source>
        <dbReference type="Proteomes" id="UP000499080"/>
    </source>
</evidence>
<evidence type="ECO:0000256" key="1">
    <source>
        <dbReference type="SAM" id="SignalP"/>
    </source>
</evidence>
<proteinExistence type="predicted"/>
<protein>
    <recommendedName>
        <fullName evidence="4">Secreted protein</fullName>
    </recommendedName>
</protein>
<evidence type="ECO:0000313" key="2">
    <source>
        <dbReference type="EMBL" id="GBO21808.1"/>
    </source>
</evidence>
<organism evidence="2 3">
    <name type="scientific">Araneus ventricosus</name>
    <name type="common">Orbweaver spider</name>
    <name type="synonym">Epeira ventricosa</name>
    <dbReference type="NCBI Taxonomy" id="182803"/>
    <lineage>
        <taxon>Eukaryota</taxon>
        <taxon>Metazoa</taxon>
        <taxon>Ecdysozoa</taxon>
        <taxon>Arthropoda</taxon>
        <taxon>Chelicerata</taxon>
        <taxon>Arachnida</taxon>
        <taxon>Araneae</taxon>
        <taxon>Araneomorphae</taxon>
        <taxon>Entelegynae</taxon>
        <taxon>Araneoidea</taxon>
        <taxon>Araneidae</taxon>
        <taxon>Araneus</taxon>
    </lineage>
</organism>
<sequence length="112" mass="12251">MVYCQSLSVCFMLGLVLCVFCDGLVMSAMFVYVNIFVCCFHYGRSLNVAYGSFLTGKRTVDLNTDCIFADIRSLSILSSACWRGSLAAGPLSALHSTWVGRPSVDFAINQQV</sequence>
<dbReference type="EMBL" id="BGPR01044941">
    <property type="protein sequence ID" value="GBO21808.1"/>
    <property type="molecule type" value="Genomic_DNA"/>
</dbReference>
<keyword evidence="3" id="KW-1185">Reference proteome</keyword>
<dbReference type="Proteomes" id="UP000499080">
    <property type="component" value="Unassembled WGS sequence"/>
</dbReference>
<reference evidence="2 3" key="1">
    <citation type="journal article" date="2019" name="Sci. Rep.">
        <title>Orb-weaving spider Araneus ventricosus genome elucidates the spidroin gene catalogue.</title>
        <authorList>
            <person name="Kono N."/>
            <person name="Nakamura H."/>
            <person name="Ohtoshi R."/>
            <person name="Moran D.A.P."/>
            <person name="Shinohara A."/>
            <person name="Yoshida Y."/>
            <person name="Fujiwara M."/>
            <person name="Mori M."/>
            <person name="Tomita M."/>
            <person name="Arakawa K."/>
        </authorList>
    </citation>
    <scope>NUCLEOTIDE SEQUENCE [LARGE SCALE GENOMIC DNA]</scope>
</reference>